<feature type="domain" description="PAS" evidence="6">
    <location>
        <begin position="264"/>
        <end position="334"/>
    </location>
</feature>
<dbReference type="FunFam" id="3.30.450.20:FF:000099">
    <property type="entry name" value="Sensory box sensor histidine kinase"/>
    <property type="match status" value="1"/>
</dbReference>
<accession>A0A1G8AIX0</accession>
<dbReference type="InterPro" id="IPR013656">
    <property type="entry name" value="PAS_4"/>
</dbReference>
<dbReference type="InterPro" id="IPR001610">
    <property type="entry name" value="PAC"/>
</dbReference>
<dbReference type="Pfam" id="PF08448">
    <property type="entry name" value="PAS_4"/>
    <property type="match status" value="1"/>
</dbReference>
<protein>
    <recommendedName>
        <fullName evidence="2">histidine kinase</fullName>
        <ecNumber evidence="2">2.7.13.3</ecNumber>
    </recommendedName>
</protein>
<dbReference type="InterPro" id="IPR000014">
    <property type="entry name" value="PAS"/>
</dbReference>
<dbReference type="RefSeq" id="WP_090600237.1">
    <property type="nucleotide sequence ID" value="NZ_FNCS01000031.1"/>
</dbReference>
<feature type="domain" description="PAC" evidence="7">
    <location>
        <begin position="337"/>
        <end position="390"/>
    </location>
</feature>
<dbReference type="EC" id="2.7.13.3" evidence="2"/>
<dbReference type="EMBL" id="FNCS01000031">
    <property type="protein sequence ID" value="SDH20756.1"/>
    <property type="molecule type" value="Genomic_DNA"/>
</dbReference>
<dbReference type="PANTHER" id="PTHR43304">
    <property type="entry name" value="PHYTOCHROME-LIKE PROTEIN CPH1"/>
    <property type="match status" value="1"/>
</dbReference>
<dbReference type="GO" id="GO:0004673">
    <property type="term" value="F:protein histidine kinase activity"/>
    <property type="evidence" value="ECO:0007669"/>
    <property type="project" value="UniProtKB-EC"/>
</dbReference>
<keyword evidence="4" id="KW-0808">Transferase</keyword>
<dbReference type="SMART" id="SM00086">
    <property type="entry name" value="PAC"/>
    <property type="match status" value="2"/>
</dbReference>
<dbReference type="Proteomes" id="UP000199495">
    <property type="component" value="Unassembled WGS sequence"/>
</dbReference>
<reference evidence="8 9" key="1">
    <citation type="submission" date="2016-10" db="EMBL/GenBank/DDBJ databases">
        <authorList>
            <person name="de Groot N.N."/>
        </authorList>
    </citation>
    <scope>NUCLEOTIDE SEQUENCE [LARGE SCALE GENOMIC DNA]</scope>
    <source>
        <strain evidence="8 9">CGMCC 1.10267</strain>
    </source>
</reference>
<organism evidence="8 9">
    <name type="scientific">Pelagibacterium luteolum</name>
    <dbReference type="NCBI Taxonomy" id="440168"/>
    <lineage>
        <taxon>Bacteria</taxon>
        <taxon>Pseudomonadati</taxon>
        <taxon>Pseudomonadota</taxon>
        <taxon>Alphaproteobacteria</taxon>
        <taxon>Hyphomicrobiales</taxon>
        <taxon>Devosiaceae</taxon>
        <taxon>Pelagibacterium</taxon>
    </lineage>
</organism>
<evidence type="ECO:0000256" key="3">
    <source>
        <dbReference type="ARBA" id="ARBA00022553"/>
    </source>
</evidence>
<dbReference type="SMART" id="SM00091">
    <property type="entry name" value="PAS"/>
    <property type="match status" value="4"/>
</dbReference>
<evidence type="ECO:0000259" key="6">
    <source>
        <dbReference type="PROSITE" id="PS50112"/>
    </source>
</evidence>
<dbReference type="PROSITE" id="PS50112">
    <property type="entry name" value="PAS"/>
    <property type="match status" value="2"/>
</dbReference>
<dbReference type="Gene3D" id="3.30.450.20">
    <property type="entry name" value="PAS domain"/>
    <property type="match status" value="4"/>
</dbReference>
<feature type="domain" description="PAS" evidence="6">
    <location>
        <begin position="391"/>
        <end position="461"/>
    </location>
</feature>
<keyword evidence="3" id="KW-0597">Phosphoprotein</keyword>
<keyword evidence="5" id="KW-0418">Kinase</keyword>
<dbReference type="NCBIfam" id="TIGR00229">
    <property type="entry name" value="sensory_box"/>
    <property type="match status" value="2"/>
</dbReference>
<dbReference type="InterPro" id="IPR013767">
    <property type="entry name" value="PAS_fold"/>
</dbReference>
<dbReference type="OrthoDB" id="7991996at2"/>
<dbReference type="Pfam" id="PF08447">
    <property type="entry name" value="PAS_3"/>
    <property type="match status" value="2"/>
</dbReference>
<dbReference type="AlphaFoldDB" id="A0A1G8AIX0"/>
<evidence type="ECO:0000256" key="4">
    <source>
        <dbReference type="ARBA" id="ARBA00022679"/>
    </source>
</evidence>
<proteinExistence type="predicted"/>
<dbReference type="PANTHER" id="PTHR43304:SF1">
    <property type="entry name" value="PAC DOMAIN-CONTAINING PROTEIN"/>
    <property type="match status" value="1"/>
</dbReference>
<dbReference type="GO" id="GO:0006355">
    <property type="term" value="P:regulation of DNA-templated transcription"/>
    <property type="evidence" value="ECO:0007669"/>
    <property type="project" value="InterPro"/>
</dbReference>
<dbReference type="PROSITE" id="PS50113">
    <property type="entry name" value="PAC"/>
    <property type="match status" value="1"/>
</dbReference>
<dbReference type="Pfam" id="PF00989">
    <property type="entry name" value="PAS"/>
    <property type="match status" value="1"/>
</dbReference>
<comment type="catalytic activity">
    <reaction evidence="1">
        <text>ATP + protein L-histidine = ADP + protein N-phospho-L-histidine.</text>
        <dbReference type="EC" id="2.7.13.3"/>
    </reaction>
</comment>
<dbReference type="InterPro" id="IPR013655">
    <property type="entry name" value="PAS_fold_3"/>
</dbReference>
<dbReference type="CDD" id="cd00130">
    <property type="entry name" value="PAS"/>
    <property type="match status" value="4"/>
</dbReference>
<evidence type="ECO:0000256" key="2">
    <source>
        <dbReference type="ARBA" id="ARBA00012438"/>
    </source>
</evidence>
<sequence>MPKFDFGPLAILPEPYLLLSPNDLAVVSANPAYFAVMGRSADELVGRIVTDAFPNTDNRAMDLLLASLEKCRNGKPDRISVLRYPVAEKTGSSHHSERYWEVINTPVLDEAGRVEFILNSPRDVTAFYLAKRQDEVAQSFSQIVGRLGNIGAWSIDIATETIFLSDQAGQILGLAPPYELHAEDAMALYAAPFRPTVRELFARLVTHGQSFDEQLQIVHSDGTLRWVRVVGEYSQLSPENSPRAQGAIQDITEQLSREDAFELSSQRFRELADAMPIMVWTARPEGRIDFCNSQFEIYTGVSARQLAEGTWFSTIAQQDRKRVFRMWQRAVKAQLPFAQEVRLRDHQTGRTRWHLVRAIPILNADSKLLSWYGTASDIDEIKRLQEESALLAQQLESTFDSLTDAFMVVDCDWRFVFLTNKAASLLQRDRSELVGRSIWDEFSPLRDTVVETEYRRAMAENVTISLETYYAPLQGWFSISAYPSRQGLVTLPRRLNPV</sequence>
<evidence type="ECO:0000313" key="9">
    <source>
        <dbReference type="Proteomes" id="UP000199495"/>
    </source>
</evidence>
<dbReference type="STRING" id="440168.SAMN04487974_1314"/>
<dbReference type="InterPro" id="IPR035965">
    <property type="entry name" value="PAS-like_dom_sf"/>
</dbReference>
<evidence type="ECO:0000256" key="1">
    <source>
        <dbReference type="ARBA" id="ARBA00000085"/>
    </source>
</evidence>
<evidence type="ECO:0000313" key="8">
    <source>
        <dbReference type="EMBL" id="SDH20756.1"/>
    </source>
</evidence>
<evidence type="ECO:0000256" key="5">
    <source>
        <dbReference type="ARBA" id="ARBA00022777"/>
    </source>
</evidence>
<keyword evidence="9" id="KW-1185">Reference proteome</keyword>
<dbReference type="InterPro" id="IPR000700">
    <property type="entry name" value="PAS-assoc_C"/>
</dbReference>
<dbReference type="InterPro" id="IPR052162">
    <property type="entry name" value="Sensor_kinase/Photoreceptor"/>
</dbReference>
<evidence type="ECO:0000259" key="7">
    <source>
        <dbReference type="PROSITE" id="PS50113"/>
    </source>
</evidence>
<dbReference type="SUPFAM" id="SSF55785">
    <property type="entry name" value="PYP-like sensor domain (PAS domain)"/>
    <property type="match status" value="4"/>
</dbReference>
<gene>
    <name evidence="8" type="ORF">SAMN04487974_1314</name>
</gene>
<name>A0A1G8AIX0_9HYPH</name>